<evidence type="ECO:0000313" key="4">
    <source>
        <dbReference type="Proteomes" id="UP001597262"/>
    </source>
</evidence>
<dbReference type="EC" id="3.4.-.-" evidence="3"/>
<feature type="transmembrane region" description="Helical" evidence="1">
    <location>
        <begin position="89"/>
        <end position="110"/>
    </location>
</feature>
<evidence type="ECO:0000259" key="2">
    <source>
        <dbReference type="Pfam" id="PF02517"/>
    </source>
</evidence>
<dbReference type="Pfam" id="PF02517">
    <property type="entry name" value="Rce1-like"/>
    <property type="match status" value="1"/>
</dbReference>
<comment type="caution">
    <text evidence="3">The sequence shown here is derived from an EMBL/GenBank/DDBJ whole genome shotgun (WGS) entry which is preliminary data.</text>
</comment>
<keyword evidence="1" id="KW-0472">Membrane</keyword>
<feature type="transmembrane region" description="Helical" evidence="1">
    <location>
        <begin position="47"/>
        <end position="68"/>
    </location>
</feature>
<protein>
    <submittedName>
        <fullName evidence="3">CPBP family intramembrane glutamic endopeptidase</fullName>
        <ecNumber evidence="3">3.4.-.-</ecNumber>
    </submittedName>
</protein>
<sequence length="196" mass="21720">MKKSIGMSQNLVIVIKSLVFTLVAIVALELLLSFARGLGLHLLADSLVGNVLLEATIFGVQIGILNKYSQGKRLESIGLRRKRNGVRHALVGSFIGLAGIVLIYITVFASKIGVFEGFGFQYHHATVVLLFIISLFIRAFFAGVCEEVFFRGVLLQYLAKYKGKTFGLIVSSIIFSMFHCTRYNDLYQLSSVLLLH</sequence>
<evidence type="ECO:0000313" key="3">
    <source>
        <dbReference type="EMBL" id="MFD1176393.1"/>
    </source>
</evidence>
<proteinExistence type="predicted"/>
<accession>A0ABW3RVT2</accession>
<evidence type="ECO:0000256" key="1">
    <source>
        <dbReference type="SAM" id="Phobius"/>
    </source>
</evidence>
<feature type="transmembrane region" description="Helical" evidence="1">
    <location>
        <begin position="12"/>
        <end position="35"/>
    </location>
</feature>
<feature type="transmembrane region" description="Helical" evidence="1">
    <location>
        <begin position="122"/>
        <end position="144"/>
    </location>
</feature>
<dbReference type="Proteomes" id="UP001597262">
    <property type="component" value="Unassembled WGS sequence"/>
</dbReference>
<dbReference type="GO" id="GO:0016787">
    <property type="term" value="F:hydrolase activity"/>
    <property type="evidence" value="ECO:0007669"/>
    <property type="project" value="UniProtKB-KW"/>
</dbReference>
<dbReference type="EMBL" id="JBHTLM010000005">
    <property type="protein sequence ID" value="MFD1176393.1"/>
    <property type="molecule type" value="Genomic_DNA"/>
</dbReference>
<feature type="transmembrane region" description="Helical" evidence="1">
    <location>
        <begin position="165"/>
        <end position="184"/>
    </location>
</feature>
<organism evidence="3 4">
    <name type="scientific">Paenibacillus puldeungensis</name>
    <dbReference type="NCBI Taxonomy" id="696536"/>
    <lineage>
        <taxon>Bacteria</taxon>
        <taxon>Bacillati</taxon>
        <taxon>Bacillota</taxon>
        <taxon>Bacilli</taxon>
        <taxon>Bacillales</taxon>
        <taxon>Paenibacillaceae</taxon>
        <taxon>Paenibacillus</taxon>
    </lineage>
</organism>
<keyword evidence="1" id="KW-1133">Transmembrane helix</keyword>
<keyword evidence="3" id="KW-0378">Hydrolase</keyword>
<feature type="domain" description="CAAX prenyl protease 2/Lysostaphin resistance protein A-like" evidence="2">
    <location>
        <begin position="131"/>
        <end position="182"/>
    </location>
</feature>
<reference evidence="4" key="1">
    <citation type="journal article" date="2019" name="Int. J. Syst. Evol. Microbiol.">
        <title>The Global Catalogue of Microorganisms (GCM) 10K type strain sequencing project: providing services to taxonomists for standard genome sequencing and annotation.</title>
        <authorList>
            <consortium name="The Broad Institute Genomics Platform"/>
            <consortium name="The Broad Institute Genome Sequencing Center for Infectious Disease"/>
            <person name="Wu L."/>
            <person name="Ma J."/>
        </authorList>
    </citation>
    <scope>NUCLEOTIDE SEQUENCE [LARGE SCALE GENOMIC DNA]</scope>
    <source>
        <strain evidence="4">CCUG 59189</strain>
    </source>
</reference>
<dbReference type="InterPro" id="IPR003675">
    <property type="entry name" value="Rce1/LyrA-like_dom"/>
</dbReference>
<keyword evidence="4" id="KW-1185">Reference proteome</keyword>
<gene>
    <name evidence="3" type="ORF">ACFQ3W_08780</name>
</gene>
<dbReference type="PANTHER" id="PTHR39430">
    <property type="entry name" value="MEMBRANE-ASSOCIATED PROTEASE-RELATED"/>
    <property type="match status" value="1"/>
</dbReference>
<dbReference type="PANTHER" id="PTHR39430:SF1">
    <property type="entry name" value="PROTEASE"/>
    <property type="match status" value="1"/>
</dbReference>
<name>A0ABW3RVT2_9BACL</name>
<keyword evidence="1" id="KW-0812">Transmembrane</keyword>